<reference evidence="1 2" key="1">
    <citation type="journal article" date="2022" name="bioRxiv">
        <title>The genome of the oomycete Peronosclerospora sorghi, a cosmopolitan pathogen of maize and sorghum, is inflated with dispersed pseudogenes.</title>
        <authorList>
            <person name="Fletcher K."/>
            <person name="Martin F."/>
            <person name="Isakeit T."/>
            <person name="Cavanaugh K."/>
            <person name="Magill C."/>
            <person name="Michelmore R."/>
        </authorList>
    </citation>
    <scope>NUCLEOTIDE SEQUENCE [LARGE SCALE GENOMIC DNA]</scope>
    <source>
        <strain evidence="1">P6</strain>
    </source>
</reference>
<sequence>MLLKKFADDDERMNPLHQFQEHTQPESVEADLTRIKGASSSTAEATGDLELRIRAAKDLIAGAHYPSMVETFRNTIDRKGYEKHIFSSLCKIFGDEVMPKVLFHLKEEGRLSPSMVLTRWDSQFKYWKGKHVS</sequence>
<dbReference type="EMBL" id="CM047587">
    <property type="protein sequence ID" value="KAI9906608.1"/>
    <property type="molecule type" value="Genomic_DNA"/>
</dbReference>
<dbReference type="Proteomes" id="UP001163321">
    <property type="component" value="Chromosome 8"/>
</dbReference>
<keyword evidence="2" id="KW-1185">Reference proteome</keyword>
<proteinExistence type="predicted"/>
<comment type="caution">
    <text evidence="1">The sequence shown here is derived from an EMBL/GenBank/DDBJ whole genome shotgun (WGS) entry which is preliminary data.</text>
</comment>
<protein>
    <submittedName>
        <fullName evidence="1">Uncharacterized protein</fullName>
    </submittedName>
</protein>
<gene>
    <name evidence="1" type="ORF">PsorP6_002850</name>
</gene>
<evidence type="ECO:0000313" key="1">
    <source>
        <dbReference type="EMBL" id="KAI9906608.1"/>
    </source>
</evidence>
<evidence type="ECO:0000313" key="2">
    <source>
        <dbReference type="Proteomes" id="UP001163321"/>
    </source>
</evidence>
<organism evidence="1 2">
    <name type="scientific">Peronosclerospora sorghi</name>
    <dbReference type="NCBI Taxonomy" id="230839"/>
    <lineage>
        <taxon>Eukaryota</taxon>
        <taxon>Sar</taxon>
        <taxon>Stramenopiles</taxon>
        <taxon>Oomycota</taxon>
        <taxon>Peronosporomycetes</taxon>
        <taxon>Peronosporales</taxon>
        <taxon>Peronosporaceae</taxon>
        <taxon>Peronosclerospora</taxon>
    </lineage>
</organism>
<accession>A0ACC0VJD9</accession>
<name>A0ACC0VJD9_9STRA</name>